<accession>A0A0N4YL65</accession>
<name>A0A0N4YL65_NIPBR</name>
<protein>
    <submittedName>
        <fullName evidence="3">Reverse transcriptase domain-containing protein</fullName>
    </submittedName>
</protein>
<evidence type="ECO:0000313" key="3">
    <source>
        <dbReference type="WBParaSite" id="NBR_0001782301-mRNA-1"/>
    </source>
</evidence>
<evidence type="ECO:0000313" key="1">
    <source>
        <dbReference type="EMBL" id="VDL81544.1"/>
    </source>
</evidence>
<dbReference type="Proteomes" id="UP000271162">
    <property type="component" value="Unassembled WGS sequence"/>
</dbReference>
<dbReference type="AlphaFoldDB" id="A0A0N4YL65"/>
<dbReference type="STRING" id="27835.A0A0N4YL65"/>
<dbReference type="OMA" id="HHANTRK"/>
<organism evidence="3">
    <name type="scientific">Nippostrongylus brasiliensis</name>
    <name type="common">Rat hookworm</name>
    <dbReference type="NCBI Taxonomy" id="27835"/>
    <lineage>
        <taxon>Eukaryota</taxon>
        <taxon>Metazoa</taxon>
        <taxon>Ecdysozoa</taxon>
        <taxon>Nematoda</taxon>
        <taxon>Chromadorea</taxon>
        <taxon>Rhabditida</taxon>
        <taxon>Rhabditina</taxon>
        <taxon>Rhabditomorpha</taxon>
        <taxon>Strongyloidea</taxon>
        <taxon>Heligmosomidae</taxon>
        <taxon>Nippostrongylus</taxon>
    </lineage>
</organism>
<gene>
    <name evidence="1" type="ORF">NBR_LOCUS17824</name>
</gene>
<sequence length="189" mass="21467">MKSRTTAGQERIRPVHLKDVPPVLNNTLARLFTRYLSDCKVLAGKHDIEDRPNGRRRTALRARGLSAIDHIHTEIRLIEVPREYKMSLHLTSIDLKKTFDSVTTKTVIEALCKQGDSTQCVHSELYKGLTIVIAPFFNNACINKKRGHHIAEAVQRLSRNHHANTRKGRHGRSTAGSYTTFVLRMISYS</sequence>
<reference evidence="1 2" key="2">
    <citation type="submission" date="2018-11" db="EMBL/GenBank/DDBJ databases">
        <authorList>
            <consortium name="Pathogen Informatics"/>
        </authorList>
    </citation>
    <scope>NUCLEOTIDE SEQUENCE [LARGE SCALE GENOMIC DNA]</scope>
</reference>
<reference evidence="3" key="1">
    <citation type="submission" date="2017-02" db="UniProtKB">
        <authorList>
            <consortium name="WormBaseParasite"/>
        </authorList>
    </citation>
    <scope>IDENTIFICATION</scope>
</reference>
<dbReference type="WBParaSite" id="NBR_0001782301-mRNA-1">
    <property type="protein sequence ID" value="NBR_0001782301-mRNA-1"/>
    <property type="gene ID" value="NBR_0001782301"/>
</dbReference>
<proteinExistence type="predicted"/>
<evidence type="ECO:0000313" key="2">
    <source>
        <dbReference type="Proteomes" id="UP000271162"/>
    </source>
</evidence>
<keyword evidence="2" id="KW-1185">Reference proteome</keyword>
<dbReference type="EMBL" id="UYSL01022992">
    <property type="protein sequence ID" value="VDL81544.1"/>
    <property type="molecule type" value="Genomic_DNA"/>
</dbReference>